<keyword evidence="5" id="KW-0418">Kinase</keyword>
<evidence type="ECO:0000259" key="11">
    <source>
        <dbReference type="PROSITE" id="PS50011"/>
    </source>
</evidence>
<feature type="binding site" evidence="9">
    <location>
        <position position="87"/>
    </location>
    <ligand>
        <name>ATP</name>
        <dbReference type="ChEBI" id="CHEBI:30616"/>
    </ligand>
</feature>
<dbReference type="Gene3D" id="1.10.510.10">
    <property type="entry name" value="Transferase(Phosphotransferase) domain 1"/>
    <property type="match status" value="1"/>
</dbReference>
<organism evidence="13">
    <name type="scientific">Cuerna arida</name>
    <dbReference type="NCBI Taxonomy" id="1464854"/>
    <lineage>
        <taxon>Eukaryota</taxon>
        <taxon>Metazoa</taxon>
        <taxon>Ecdysozoa</taxon>
        <taxon>Arthropoda</taxon>
        <taxon>Hexapoda</taxon>
        <taxon>Insecta</taxon>
        <taxon>Pterygota</taxon>
        <taxon>Neoptera</taxon>
        <taxon>Paraneoptera</taxon>
        <taxon>Hemiptera</taxon>
        <taxon>Auchenorrhyncha</taxon>
        <taxon>Membracoidea</taxon>
        <taxon>Cicadellidae</taxon>
        <taxon>Cicadellinae</taxon>
        <taxon>Proconiini</taxon>
        <taxon>Cuerna</taxon>
    </lineage>
</organism>
<dbReference type="Pfam" id="PF00069">
    <property type="entry name" value="Pkinase"/>
    <property type="match status" value="1"/>
</dbReference>
<keyword evidence="2 10" id="KW-0723">Serine/threonine-protein kinase</keyword>
<evidence type="ECO:0000256" key="8">
    <source>
        <dbReference type="ARBA" id="ARBA00047454"/>
    </source>
</evidence>
<evidence type="ECO:0000256" key="1">
    <source>
        <dbReference type="ARBA" id="ARBA00012444"/>
    </source>
</evidence>
<evidence type="ECO:0000256" key="6">
    <source>
        <dbReference type="ARBA" id="ARBA00022840"/>
    </source>
</evidence>
<feature type="domain" description="AGC-kinase C-terminal" evidence="12">
    <location>
        <begin position="304"/>
        <end position="354"/>
    </location>
</feature>
<keyword evidence="4 9" id="KW-0547">Nucleotide-binding</keyword>
<dbReference type="PROSITE" id="PS51285">
    <property type="entry name" value="AGC_KINASE_CTER"/>
    <property type="match status" value="1"/>
</dbReference>
<comment type="similarity">
    <text evidence="10">Belongs to the protein kinase superfamily.</text>
</comment>
<evidence type="ECO:0000256" key="3">
    <source>
        <dbReference type="ARBA" id="ARBA00022679"/>
    </source>
</evidence>
<evidence type="ECO:0000256" key="2">
    <source>
        <dbReference type="ARBA" id="ARBA00022527"/>
    </source>
</evidence>
<dbReference type="PROSITE" id="PS00107">
    <property type="entry name" value="PROTEIN_KINASE_ATP"/>
    <property type="match status" value="1"/>
</dbReference>
<evidence type="ECO:0000256" key="7">
    <source>
        <dbReference type="ARBA" id="ARBA00047292"/>
    </source>
</evidence>
<dbReference type="PROSITE" id="PS50011">
    <property type="entry name" value="PROTEIN_KINASE_DOM"/>
    <property type="match status" value="1"/>
</dbReference>
<dbReference type="AlphaFoldDB" id="A0A1B6GL38"/>
<dbReference type="InterPro" id="IPR000961">
    <property type="entry name" value="AGC-kinase_C"/>
</dbReference>
<gene>
    <name evidence="13" type="ORF">g.8834</name>
</gene>
<feature type="domain" description="Protein kinase" evidence="11">
    <location>
        <begin position="49"/>
        <end position="303"/>
    </location>
</feature>
<reference evidence="13" key="1">
    <citation type="submission" date="2015-11" db="EMBL/GenBank/DDBJ databases">
        <title>De novo transcriptome assembly of four potential Pierce s Disease insect vectors from Arizona vineyards.</title>
        <authorList>
            <person name="Tassone E.E."/>
        </authorList>
    </citation>
    <scope>NUCLEOTIDE SEQUENCE</scope>
</reference>
<dbReference type="EMBL" id="GECZ01006622">
    <property type="protein sequence ID" value="JAS63147.1"/>
    <property type="molecule type" value="Transcribed_RNA"/>
</dbReference>
<dbReference type="GO" id="GO:0005524">
    <property type="term" value="F:ATP binding"/>
    <property type="evidence" value="ECO:0007669"/>
    <property type="project" value="UniProtKB-UniRule"/>
</dbReference>
<dbReference type="Gene3D" id="3.30.200.20">
    <property type="entry name" value="Phosphorylase Kinase, domain 1"/>
    <property type="match status" value="1"/>
</dbReference>
<sequence length="354" mass="41201">MPNLKRLPDYGPLEIEDLQSFLDESKKLVMEGFDSKLDFLDDSLTFEKLTRKKTIGVGTFGVVLLMKDDTGDTYYAVKAINKKAIVKSRQIPHILNEKKILNITNFPFVIYLVNFFSDNSYLYFVLPFLSGGDLFTFLRRVHKFSDGLSRFYTSQVVLALEYLHHLDIIYRDLKPENILLDHTGYIKLTDFGFGKILKSRTWTLCGTPEYLAPEVVMNRGYSKAVDWWALGVLIFEMISGRSPFVSPEPIKTYAKILSNRYVFTPDVLPHAKDLIKQLLQPNISLRIGCLKHGVKDIKDHPWFRPIDWMMVLNRKMEPPYIPQVKRVDENFKTHHNISLKVSETERFAQEFEEF</sequence>
<proteinExistence type="inferred from homology"/>
<keyword evidence="3" id="KW-0808">Transferase</keyword>
<dbReference type="PANTHER" id="PTHR24353:SF153">
    <property type="entry name" value="CAMP-DEPENDENT PROTEIN KINASE CATALYTIC SUBUNIT 1"/>
    <property type="match status" value="1"/>
</dbReference>
<keyword evidence="6 9" id="KW-0067">ATP-binding</keyword>
<dbReference type="EC" id="2.7.11.11" evidence="1"/>
<evidence type="ECO:0000256" key="9">
    <source>
        <dbReference type="PROSITE-ProRule" id="PRU10141"/>
    </source>
</evidence>
<name>A0A1B6GL38_9HEMI</name>
<dbReference type="InterPro" id="IPR017441">
    <property type="entry name" value="Protein_kinase_ATP_BS"/>
</dbReference>
<dbReference type="PROSITE" id="PS00108">
    <property type="entry name" value="PROTEIN_KINASE_ST"/>
    <property type="match status" value="1"/>
</dbReference>
<comment type="catalytic activity">
    <reaction evidence="7">
        <text>L-threonyl-[protein] + ATP = O-phospho-L-threonyl-[protein] + ADP + H(+)</text>
        <dbReference type="Rhea" id="RHEA:46608"/>
        <dbReference type="Rhea" id="RHEA-COMP:11060"/>
        <dbReference type="Rhea" id="RHEA-COMP:11605"/>
        <dbReference type="ChEBI" id="CHEBI:15378"/>
        <dbReference type="ChEBI" id="CHEBI:30013"/>
        <dbReference type="ChEBI" id="CHEBI:30616"/>
        <dbReference type="ChEBI" id="CHEBI:61977"/>
        <dbReference type="ChEBI" id="CHEBI:456216"/>
        <dbReference type="EC" id="2.7.11.11"/>
    </reaction>
</comment>
<comment type="catalytic activity">
    <reaction evidence="8">
        <text>L-seryl-[protein] + ATP = O-phospho-L-seryl-[protein] + ADP + H(+)</text>
        <dbReference type="Rhea" id="RHEA:17989"/>
        <dbReference type="Rhea" id="RHEA-COMP:9863"/>
        <dbReference type="Rhea" id="RHEA-COMP:11604"/>
        <dbReference type="ChEBI" id="CHEBI:15378"/>
        <dbReference type="ChEBI" id="CHEBI:29999"/>
        <dbReference type="ChEBI" id="CHEBI:30616"/>
        <dbReference type="ChEBI" id="CHEBI:83421"/>
        <dbReference type="ChEBI" id="CHEBI:456216"/>
        <dbReference type="EC" id="2.7.11.11"/>
    </reaction>
</comment>
<dbReference type="SUPFAM" id="SSF56112">
    <property type="entry name" value="Protein kinase-like (PK-like)"/>
    <property type="match status" value="1"/>
</dbReference>
<evidence type="ECO:0000256" key="5">
    <source>
        <dbReference type="ARBA" id="ARBA00022777"/>
    </source>
</evidence>
<dbReference type="GO" id="GO:0005829">
    <property type="term" value="C:cytosol"/>
    <property type="evidence" value="ECO:0007669"/>
    <property type="project" value="TreeGrafter"/>
</dbReference>
<evidence type="ECO:0000259" key="12">
    <source>
        <dbReference type="PROSITE" id="PS51285"/>
    </source>
</evidence>
<dbReference type="InterPro" id="IPR008271">
    <property type="entry name" value="Ser/Thr_kinase_AS"/>
</dbReference>
<dbReference type="PANTHER" id="PTHR24353">
    <property type="entry name" value="CYCLIC NUCLEOTIDE-DEPENDENT PROTEIN KINASE"/>
    <property type="match status" value="1"/>
</dbReference>
<dbReference type="InterPro" id="IPR000719">
    <property type="entry name" value="Prot_kinase_dom"/>
</dbReference>
<dbReference type="GO" id="GO:0004691">
    <property type="term" value="F:cAMP-dependent protein kinase activity"/>
    <property type="evidence" value="ECO:0007669"/>
    <property type="project" value="UniProtKB-EC"/>
</dbReference>
<dbReference type="GO" id="GO:0005952">
    <property type="term" value="C:cAMP-dependent protein kinase complex"/>
    <property type="evidence" value="ECO:0007669"/>
    <property type="project" value="TreeGrafter"/>
</dbReference>
<evidence type="ECO:0000256" key="4">
    <source>
        <dbReference type="ARBA" id="ARBA00022741"/>
    </source>
</evidence>
<protein>
    <recommendedName>
        <fullName evidence="1">cAMP-dependent protein kinase</fullName>
        <ecNumber evidence="1">2.7.11.11</ecNumber>
    </recommendedName>
</protein>
<evidence type="ECO:0000313" key="13">
    <source>
        <dbReference type="EMBL" id="JAS63147.1"/>
    </source>
</evidence>
<dbReference type="GO" id="GO:0005634">
    <property type="term" value="C:nucleus"/>
    <property type="evidence" value="ECO:0007669"/>
    <property type="project" value="TreeGrafter"/>
</dbReference>
<dbReference type="InterPro" id="IPR011009">
    <property type="entry name" value="Kinase-like_dom_sf"/>
</dbReference>
<dbReference type="FunFam" id="1.10.510.10:FF:000005">
    <property type="entry name" value="cAMP-dependent protein kinase catalytic subunit alpha"/>
    <property type="match status" value="1"/>
</dbReference>
<dbReference type="GO" id="GO:0007476">
    <property type="term" value="P:imaginal disc-derived wing morphogenesis"/>
    <property type="evidence" value="ECO:0007669"/>
    <property type="project" value="UniProtKB-ARBA"/>
</dbReference>
<accession>A0A1B6GL38</accession>
<evidence type="ECO:0000256" key="10">
    <source>
        <dbReference type="RuleBase" id="RU000304"/>
    </source>
</evidence>
<dbReference type="SMART" id="SM00220">
    <property type="entry name" value="S_TKc"/>
    <property type="match status" value="1"/>
</dbReference>